<keyword evidence="2" id="KW-0378">Hydrolase</keyword>
<evidence type="ECO:0000313" key="3">
    <source>
        <dbReference type="Proteomes" id="UP000626697"/>
    </source>
</evidence>
<dbReference type="Gene3D" id="3.20.20.190">
    <property type="entry name" value="Phosphatidylinositol (PI) phosphodiesterase"/>
    <property type="match status" value="1"/>
</dbReference>
<dbReference type="SUPFAM" id="SSF51695">
    <property type="entry name" value="PLC-like phosphodiesterases"/>
    <property type="match status" value="1"/>
</dbReference>
<keyword evidence="3" id="KW-1185">Reference proteome</keyword>
<dbReference type="Proteomes" id="UP000626697">
    <property type="component" value="Unassembled WGS sequence"/>
</dbReference>
<dbReference type="InterPro" id="IPR017946">
    <property type="entry name" value="PLC-like_Pdiesterase_TIM-brl"/>
</dbReference>
<proteinExistence type="predicted"/>
<dbReference type="PROSITE" id="PS51704">
    <property type="entry name" value="GP_PDE"/>
    <property type="match status" value="1"/>
</dbReference>
<name>A0ABR6CJ45_9BACI</name>
<accession>A0ABR6CJ45</accession>
<evidence type="ECO:0000313" key="2">
    <source>
        <dbReference type="EMBL" id="MBA9025084.1"/>
    </source>
</evidence>
<dbReference type="RefSeq" id="WP_182501350.1">
    <property type="nucleotide sequence ID" value="NZ_JACJHX010000001.1"/>
</dbReference>
<organism evidence="2 3">
    <name type="scientific">Peribacillus huizhouensis</name>
    <dbReference type="NCBI Taxonomy" id="1501239"/>
    <lineage>
        <taxon>Bacteria</taxon>
        <taxon>Bacillati</taxon>
        <taxon>Bacillota</taxon>
        <taxon>Bacilli</taxon>
        <taxon>Bacillales</taxon>
        <taxon>Bacillaceae</taxon>
        <taxon>Peribacillus</taxon>
    </lineage>
</organism>
<evidence type="ECO:0000259" key="1">
    <source>
        <dbReference type="PROSITE" id="PS51704"/>
    </source>
</evidence>
<dbReference type="EMBL" id="JACJHX010000001">
    <property type="protein sequence ID" value="MBA9025084.1"/>
    <property type="molecule type" value="Genomic_DNA"/>
</dbReference>
<dbReference type="PANTHER" id="PTHR46211:SF14">
    <property type="entry name" value="GLYCEROPHOSPHODIESTER PHOSPHODIESTERASE"/>
    <property type="match status" value="1"/>
</dbReference>
<dbReference type="PANTHER" id="PTHR46211">
    <property type="entry name" value="GLYCEROPHOSPHORYL DIESTER PHOSPHODIESTERASE"/>
    <property type="match status" value="1"/>
</dbReference>
<dbReference type="Pfam" id="PF03009">
    <property type="entry name" value="GDPD"/>
    <property type="match status" value="1"/>
</dbReference>
<sequence length="273" mass="31481">MKWIFLLFQSWFFRKKQKLPSTHIPLKIGHRGACGHSPENTMASFKKALEYQVDFIEIDIHLSFDGQIVVIHDLTLDRTTNGKGRVQDFTYEELSKLDAGSWYSEVFSGERIPLLSTVLDQTLPFSGVLIEIKHPEHYPEIESILAKELKNRLRASHESPKIMVQSFNIASIKKFHMLLPEVPVGILFKHTPAGISNRSLLKYSQFASFINPKKTMVNERLIRKIHTYGMMAFTWTVNNRKHVHSFEKMKLDGITTDFPDYFSLNEKKSGPDA</sequence>
<reference evidence="2 3" key="1">
    <citation type="submission" date="2020-08" db="EMBL/GenBank/DDBJ databases">
        <title>Genomic Encyclopedia of Type Strains, Phase IV (KMG-IV): sequencing the most valuable type-strain genomes for metagenomic binning, comparative biology and taxonomic classification.</title>
        <authorList>
            <person name="Goeker M."/>
        </authorList>
    </citation>
    <scope>NUCLEOTIDE SEQUENCE [LARGE SCALE GENOMIC DNA]</scope>
    <source>
        <strain evidence="2 3">DSM 105481</strain>
    </source>
</reference>
<comment type="caution">
    <text evidence="2">The sequence shown here is derived from an EMBL/GenBank/DDBJ whole genome shotgun (WGS) entry which is preliminary data.</text>
</comment>
<gene>
    <name evidence="2" type="ORF">HNP81_000366</name>
</gene>
<dbReference type="EC" id="3.1.4.46" evidence="2"/>
<feature type="domain" description="GP-PDE" evidence="1">
    <location>
        <begin position="25"/>
        <end position="266"/>
    </location>
</feature>
<dbReference type="InterPro" id="IPR030395">
    <property type="entry name" value="GP_PDE_dom"/>
</dbReference>
<dbReference type="GO" id="GO:0008889">
    <property type="term" value="F:glycerophosphodiester phosphodiesterase activity"/>
    <property type="evidence" value="ECO:0007669"/>
    <property type="project" value="UniProtKB-EC"/>
</dbReference>
<protein>
    <submittedName>
        <fullName evidence="2">Glycerophosphoryl diester phosphodiesterase</fullName>
        <ecNumber evidence="2">3.1.4.46</ecNumber>
    </submittedName>
</protein>